<dbReference type="AlphaFoldDB" id="A0A0D8XLS8"/>
<keyword evidence="2" id="KW-1185">Reference proteome</keyword>
<evidence type="ECO:0000313" key="1">
    <source>
        <dbReference type="EMBL" id="KJH45603.1"/>
    </source>
</evidence>
<reference evidence="1 2" key="1">
    <citation type="submission" date="2013-11" db="EMBL/GenBank/DDBJ databases">
        <title>Draft genome of the bovine lungworm Dictyocaulus viviparus.</title>
        <authorList>
            <person name="Mitreva M."/>
        </authorList>
    </citation>
    <scope>NUCLEOTIDE SEQUENCE [LARGE SCALE GENOMIC DNA]</scope>
    <source>
        <strain evidence="1 2">HannoverDv2000</strain>
    </source>
</reference>
<dbReference type="PANTHER" id="PTHR46901:SF2">
    <property type="entry name" value="GH04942P"/>
    <property type="match status" value="1"/>
</dbReference>
<sequence>MSVPLMKQKYHQMRDVVLAVALVFAGVGEAHVSLTFPEARYPPLDFLDTSRTMGPCGVPKQRKDF</sequence>
<proteinExistence type="predicted"/>
<reference evidence="2" key="2">
    <citation type="journal article" date="2016" name="Sci. Rep.">
        <title>Dictyocaulus viviparus genome, variome and transcriptome elucidate lungworm biology and support future intervention.</title>
        <authorList>
            <person name="McNulty S.N."/>
            <person name="Strube C."/>
            <person name="Rosa B.A."/>
            <person name="Martin J.C."/>
            <person name="Tyagi R."/>
            <person name="Choi Y.J."/>
            <person name="Wang Q."/>
            <person name="Hallsworth Pepin K."/>
            <person name="Zhang X."/>
            <person name="Ozersky P."/>
            <person name="Wilson R.K."/>
            <person name="Sternberg P.W."/>
            <person name="Gasser R.B."/>
            <person name="Mitreva M."/>
        </authorList>
    </citation>
    <scope>NUCLEOTIDE SEQUENCE [LARGE SCALE GENOMIC DNA]</scope>
    <source>
        <strain evidence="2">HannoverDv2000</strain>
    </source>
</reference>
<name>A0A0D8XLS8_DICVI</name>
<gene>
    <name evidence="1" type="ORF">DICVIV_08339</name>
</gene>
<dbReference type="STRING" id="29172.A0A0D8XLS8"/>
<dbReference type="PANTHER" id="PTHR46901">
    <property type="entry name" value="GH04942P"/>
    <property type="match status" value="1"/>
</dbReference>
<dbReference type="EMBL" id="KN716398">
    <property type="protein sequence ID" value="KJH45603.1"/>
    <property type="molecule type" value="Genomic_DNA"/>
</dbReference>
<organism evidence="1 2">
    <name type="scientific">Dictyocaulus viviparus</name>
    <name type="common">Bovine lungworm</name>
    <dbReference type="NCBI Taxonomy" id="29172"/>
    <lineage>
        <taxon>Eukaryota</taxon>
        <taxon>Metazoa</taxon>
        <taxon>Ecdysozoa</taxon>
        <taxon>Nematoda</taxon>
        <taxon>Chromadorea</taxon>
        <taxon>Rhabditida</taxon>
        <taxon>Rhabditina</taxon>
        <taxon>Rhabditomorpha</taxon>
        <taxon>Strongyloidea</taxon>
        <taxon>Metastrongylidae</taxon>
        <taxon>Dictyocaulus</taxon>
    </lineage>
</organism>
<accession>A0A0D8XLS8</accession>
<dbReference type="Proteomes" id="UP000053766">
    <property type="component" value="Unassembled WGS sequence"/>
</dbReference>
<evidence type="ECO:0000313" key="2">
    <source>
        <dbReference type="Proteomes" id="UP000053766"/>
    </source>
</evidence>
<dbReference type="OrthoDB" id="188511at2759"/>
<protein>
    <submittedName>
        <fullName evidence="1">Uncharacterized protein</fullName>
    </submittedName>
</protein>